<dbReference type="Proteomes" id="UP000827092">
    <property type="component" value="Unassembled WGS sequence"/>
</dbReference>
<proteinExistence type="predicted"/>
<gene>
    <name evidence="1" type="ORF">JTE90_026070</name>
</gene>
<comment type="caution">
    <text evidence="1">The sequence shown here is derived from an EMBL/GenBank/DDBJ whole genome shotgun (WGS) entry which is preliminary data.</text>
</comment>
<dbReference type="SUPFAM" id="SSF54928">
    <property type="entry name" value="RNA-binding domain, RBD"/>
    <property type="match status" value="1"/>
</dbReference>
<dbReference type="GO" id="GO:0003676">
    <property type="term" value="F:nucleic acid binding"/>
    <property type="evidence" value="ECO:0007669"/>
    <property type="project" value="InterPro"/>
</dbReference>
<organism evidence="1 2">
    <name type="scientific">Oedothorax gibbosus</name>
    <dbReference type="NCBI Taxonomy" id="931172"/>
    <lineage>
        <taxon>Eukaryota</taxon>
        <taxon>Metazoa</taxon>
        <taxon>Ecdysozoa</taxon>
        <taxon>Arthropoda</taxon>
        <taxon>Chelicerata</taxon>
        <taxon>Arachnida</taxon>
        <taxon>Araneae</taxon>
        <taxon>Araneomorphae</taxon>
        <taxon>Entelegynae</taxon>
        <taxon>Araneoidea</taxon>
        <taxon>Linyphiidae</taxon>
        <taxon>Erigoninae</taxon>
        <taxon>Oedothorax</taxon>
    </lineage>
</organism>
<sequence>MSGELHGKENFLTQDHAVILPSLPHATSMDYIRAVATKIGAKQIHSIYRLDSFVKIYLKDKEYVRTVINSGVEVAGVLINVDFSSPPYSKVYLNNVDPAIPDSELLRLLGAYGTFESAIIHQKITGEHGFSHIESSSRVVYMKLIDGFKIPDKFSLVHGDVWKEIDLKVEMPLQPFKFSSSQTD</sequence>
<evidence type="ECO:0000313" key="2">
    <source>
        <dbReference type="Proteomes" id="UP000827092"/>
    </source>
</evidence>
<protein>
    <submittedName>
        <fullName evidence="1">Uncharacterized protein</fullName>
    </submittedName>
</protein>
<dbReference type="AlphaFoldDB" id="A0AAV6TXM3"/>
<dbReference type="EMBL" id="JAFNEN010000877">
    <property type="protein sequence ID" value="KAG8176466.1"/>
    <property type="molecule type" value="Genomic_DNA"/>
</dbReference>
<accession>A0AAV6TXM3</accession>
<dbReference type="InterPro" id="IPR035979">
    <property type="entry name" value="RBD_domain_sf"/>
</dbReference>
<reference evidence="1 2" key="1">
    <citation type="journal article" date="2022" name="Nat. Ecol. Evol.">
        <title>A masculinizing supergene underlies an exaggerated male reproductive morph in a spider.</title>
        <authorList>
            <person name="Hendrickx F."/>
            <person name="De Corte Z."/>
            <person name="Sonet G."/>
            <person name="Van Belleghem S.M."/>
            <person name="Kostlbacher S."/>
            <person name="Vangestel C."/>
        </authorList>
    </citation>
    <scope>NUCLEOTIDE SEQUENCE [LARGE SCALE GENOMIC DNA]</scope>
    <source>
        <strain evidence="1">W744_W776</strain>
    </source>
</reference>
<keyword evidence="2" id="KW-1185">Reference proteome</keyword>
<evidence type="ECO:0000313" key="1">
    <source>
        <dbReference type="EMBL" id="KAG8176466.1"/>
    </source>
</evidence>
<name>A0AAV6TXM3_9ARAC</name>